<sequence>MKFGKCQGVNGFLNYCIHFN</sequence>
<evidence type="ECO:0000313" key="1">
    <source>
        <dbReference type="EMBL" id="MBX62511.1"/>
    </source>
</evidence>
<protein>
    <submittedName>
        <fullName evidence="1">Uncharacterized protein</fullName>
    </submittedName>
</protein>
<reference evidence="1" key="1">
    <citation type="submission" date="2018-02" db="EMBL/GenBank/DDBJ databases">
        <title>Rhizophora mucronata_Transcriptome.</title>
        <authorList>
            <person name="Meera S.P."/>
            <person name="Sreeshan A."/>
            <person name="Augustine A."/>
        </authorList>
    </citation>
    <scope>NUCLEOTIDE SEQUENCE</scope>
    <source>
        <tissue evidence="1">Leaf</tissue>
    </source>
</reference>
<name>A0A2P2Q6B6_RHIMU</name>
<dbReference type="EMBL" id="GGEC01082027">
    <property type="protein sequence ID" value="MBX62511.1"/>
    <property type="molecule type" value="Transcribed_RNA"/>
</dbReference>
<dbReference type="AlphaFoldDB" id="A0A2P2Q6B6"/>
<organism evidence="1">
    <name type="scientific">Rhizophora mucronata</name>
    <name type="common">Asiatic mangrove</name>
    <dbReference type="NCBI Taxonomy" id="61149"/>
    <lineage>
        <taxon>Eukaryota</taxon>
        <taxon>Viridiplantae</taxon>
        <taxon>Streptophyta</taxon>
        <taxon>Embryophyta</taxon>
        <taxon>Tracheophyta</taxon>
        <taxon>Spermatophyta</taxon>
        <taxon>Magnoliopsida</taxon>
        <taxon>eudicotyledons</taxon>
        <taxon>Gunneridae</taxon>
        <taxon>Pentapetalae</taxon>
        <taxon>rosids</taxon>
        <taxon>fabids</taxon>
        <taxon>Malpighiales</taxon>
        <taxon>Rhizophoraceae</taxon>
        <taxon>Rhizophora</taxon>
    </lineage>
</organism>
<accession>A0A2P2Q6B6</accession>
<proteinExistence type="predicted"/>